<proteinExistence type="predicted"/>
<dbReference type="PROSITE" id="PS51186">
    <property type="entry name" value="GNAT"/>
    <property type="match status" value="1"/>
</dbReference>
<protein>
    <submittedName>
        <fullName evidence="4">GNAT family N-acetyltransferase</fullName>
    </submittedName>
</protein>
<organism evidence="4 5">
    <name type="scientific">Thalassovita mangrovi</name>
    <dbReference type="NCBI Taxonomy" id="2692236"/>
    <lineage>
        <taxon>Bacteria</taxon>
        <taxon>Pseudomonadati</taxon>
        <taxon>Pseudomonadota</taxon>
        <taxon>Alphaproteobacteria</taxon>
        <taxon>Rhodobacterales</taxon>
        <taxon>Roseobacteraceae</taxon>
        <taxon>Thalassovita</taxon>
    </lineage>
</organism>
<dbReference type="GO" id="GO:0016747">
    <property type="term" value="F:acyltransferase activity, transferring groups other than amino-acyl groups"/>
    <property type="evidence" value="ECO:0007669"/>
    <property type="project" value="InterPro"/>
</dbReference>
<dbReference type="InterPro" id="IPR050680">
    <property type="entry name" value="YpeA/RimI_acetyltransf"/>
</dbReference>
<evidence type="ECO:0000256" key="2">
    <source>
        <dbReference type="ARBA" id="ARBA00023315"/>
    </source>
</evidence>
<gene>
    <name evidence="4" type="ORF">GR167_06340</name>
</gene>
<evidence type="ECO:0000256" key="1">
    <source>
        <dbReference type="ARBA" id="ARBA00022679"/>
    </source>
</evidence>
<keyword evidence="1 4" id="KW-0808">Transferase</keyword>
<dbReference type="Pfam" id="PF13508">
    <property type="entry name" value="Acetyltransf_7"/>
    <property type="match status" value="1"/>
</dbReference>
<dbReference type="Gene3D" id="3.40.630.30">
    <property type="match status" value="1"/>
</dbReference>
<dbReference type="EMBL" id="WWEN01000002">
    <property type="protein sequence ID" value="MYM54914.1"/>
    <property type="molecule type" value="Genomic_DNA"/>
</dbReference>
<evidence type="ECO:0000313" key="5">
    <source>
        <dbReference type="Proteomes" id="UP000479043"/>
    </source>
</evidence>
<dbReference type="CDD" id="cd04301">
    <property type="entry name" value="NAT_SF"/>
    <property type="match status" value="1"/>
</dbReference>
<accession>A0A6L8LFY7</accession>
<feature type="domain" description="N-acetyltransferase" evidence="3">
    <location>
        <begin position="1"/>
        <end position="117"/>
    </location>
</feature>
<dbReference type="Proteomes" id="UP000479043">
    <property type="component" value="Unassembled WGS sequence"/>
</dbReference>
<dbReference type="SUPFAM" id="SSF55729">
    <property type="entry name" value="Acyl-CoA N-acyltransferases (Nat)"/>
    <property type="match status" value="1"/>
</dbReference>
<evidence type="ECO:0000313" key="4">
    <source>
        <dbReference type="EMBL" id="MYM54914.1"/>
    </source>
</evidence>
<dbReference type="InterPro" id="IPR000182">
    <property type="entry name" value="GNAT_dom"/>
</dbReference>
<evidence type="ECO:0000259" key="3">
    <source>
        <dbReference type="PROSITE" id="PS51186"/>
    </source>
</evidence>
<reference evidence="4 5" key="1">
    <citation type="submission" date="2020-01" db="EMBL/GenBank/DDBJ databases">
        <authorList>
            <person name="Chen S."/>
        </authorList>
    </citation>
    <scope>NUCLEOTIDE SEQUENCE [LARGE SCALE GENOMIC DNA]</scope>
    <source>
        <strain evidence="4 5">GS-10</strain>
    </source>
</reference>
<dbReference type="InterPro" id="IPR016181">
    <property type="entry name" value="Acyl_CoA_acyltransferase"/>
</dbReference>
<name>A0A6L8LFY7_9RHOB</name>
<keyword evidence="5" id="KW-1185">Reference proteome</keyword>
<dbReference type="PANTHER" id="PTHR43420">
    <property type="entry name" value="ACETYLTRANSFERASE"/>
    <property type="match status" value="1"/>
</dbReference>
<sequence>MPKLHSQAETIGFCGTMIDRGWVTVAERDGRVIGFLARDGVDICSLYLRPGETGQGVGKHLLDRAKSESDYLQLWVFQANEGAQRFYAREGFTEIARSDGAHNDENLPDMQMIWRKEMSR</sequence>
<dbReference type="AlphaFoldDB" id="A0A6L8LFY7"/>
<comment type="caution">
    <text evidence="4">The sequence shown here is derived from an EMBL/GenBank/DDBJ whole genome shotgun (WGS) entry which is preliminary data.</text>
</comment>
<dbReference type="PANTHER" id="PTHR43420:SF12">
    <property type="entry name" value="N-ACETYLTRANSFERASE DOMAIN-CONTAINING PROTEIN"/>
    <property type="match status" value="1"/>
</dbReference>
<keyword evidence="2" id="KW-0012">Acyltransferase</keyword>